<dbReference type="OrthoDB" id="571837at2"/>
<evidence type="ECO:0000256" key="1">
    <source>
        <dbReference type="SAM" id="MobiDB-lite"/>
    </source>
</evidence>
<dbReference type="SUPFAM" id="SSF50341">
    <property type="entry name" value="CheW-like"/>
    <property type="match status" value="1"/>
</dbReference>
<evidence type="ECO:0000259" key="2">
    <source>
        <dbReference type="Pfam" id="PF01584"/>
    </source>
</evidence>
<dbReference type="Proteomes" id="UP000239576">
    <property type="component" value="Unassembled WGS sequence"/>
</dbReference>
<name>A0A2T1ECG4_9CYAN</name>
<evidence type="ECO:0000313" key="4">
    <source>
        <dbReference type="Proteomes" id="UP000239576"/>
    </source>
</evidence>
<reference evidence="4" key="1">
    <citation type="submission" date="2018-02" db="EMBL/GenBank/DDBJ databases">
        <authorList>
            <person name="Moore K."/>
            <person name="Momper L."/>
        </authorList>
    </citation>
    <scope>NUCLEOTIDE SEQUENCE [LARGE SCALE GENOMIC DNA]</scope>
    <source>
        <strain evidence="4">ULC18</strain>
    </source>
</reference>
<organism evidence="3 4">
    <name type="scientific">Stenomitos frigidus ULC18</name>
    <dbReference type="NCBI Taxonomy" id="2107698"/>
    <lineage>
        <taxon>Bacteria</taxon>
        <taxon>Bacillati</taxon>
        <taxon>Cyanobacteriota</taxon>
        <taxon>Cyanophyceae</taxon>
        <taxon>Leptolyngbyales</taxon>
        <taxon>Leptolyngbyaceae</taxon>
        <taxon>Stenomitos</taxon>
    </lineage>
</organism>
<dbReference type="InterPro" id="IPR002545">
    <property type="entry name" value="CheW-lke_dom"/>
</dbReference>
<dbReference type="EMBL" id="PVWK01000052">
    <property type="protein sequence ID" value="PSB30420.1"/>
    <property type="molecule type" value="Genomic_DNA"/>
</dbReference>
<proteinExistence type="predicted"/>
<sequence length="197" mass="21639">MSTQLSPRSKRHRSRKAEFKHQLIVFRLRQEWFALPIQAAQKVIPLGDIYGGGAGAEMGLTLHHGREIPVLDIQQRIFGTGGGTASGTVSQPLLPPSKPSSPEPAEGMTDPLLPERFLLIVQTASETTIGFPLDSQPMLRRVSESAFAPLSAAYLNEGQLRCVRCLIISGPDEPPFFLLNLDQLLQVKPMLPEPRNP</sequence>
<accession>A0A2T1ECG4</accession>
<reference evidence="3 4" key="2">
    <citation type="submission" date="2018-03" db="EMBL/GenBank/DDBJ databases">
        <title>The ancient ancestry and fast evolution of plastids.</title>
        <authorList>
            <person name="Moore K.R."/>
            <person name="Magnabosco C."/>
            <person name="Momper L."/>
            <person name="Gold D.A."/>
            <person name="Bosak T."/>
            <person name="Fournier G.P."/>
        </authorList>
    </citation>
    <scope>NUCLEOTIDE SEQUENCE [LARGE SCALE GENOMIC DNA]</scope>
    <source>
        <strain evidence="3 4">ULC18</strain>
    </source>
</reference>
<feature type="domain" description="CheW-like" evidence="2">
    <location>
        <begin position="22"/>
        <end position="186"/>
    </location>
</feature>
<gene>
    <name evidence="3" type="ORF">C7B82_08955</name>
</gene>
<evidence type="ECO:0000313" key="3">
    <source>
        <dbReference type="EMBL" id="PSB30420.1"/>
    </source>
</evidence>
<dbReference type="Pfam" id="PF01584">
    <property type="entry name" value="CheW"/>
    <property type="match status" value="1"/>
</dbReference>
<dbReference type="GO" id="GO:0007165">
    <property type="term" value="P:signal transduction"/>
    <property type="evidence" value="ECO:0007669"/>
    <property type="project" value="InterPro"/>
</dbReference>
<dbReference type="AlphaFoldDB" id="A0A2T1ECG4"/>
<comment type="caution">
    <text evidence="3">The sequence shown here is derived from an EMBL/GenBank/DDBJ whole genome shotgun (WGS) entry which is preliminary data.</text>
</comment>
<feature type="compositionally biased region" description="Pro residues" evidence="1">
    <location>
        <begin position="93"/>
        <end position="102"/>
    </location>
</feature>
<keyword evidence="4" id="KW-1185">Reference proteome</keyword>
<protein>
    <submittedName>
        <fullName evidence="3">Chemotaxis protein CheW</fullName>
    </submittedName>
</protein>
<dbReference type="RefSeq" id="WP_106255957.1">
    <property type="nucleotide sequence ID" value="NZ_CAWNSW010000009.1"/>
</dbReference>
<feature type="region of interest" description="Disordered" evidence="1">
    <location>
        <begin position="84"/>
        <end position="108"/>
    </location>
</feature>
<dbReference type="GO" id="GO:0006935">
    <property type="term" value="P:chemotaxis"/>
    <property type="evidence" value="ECO:0007669"/>
    <property type="project" value="InterPro"/>
</dbReference>
<dbReference type="InterPro" id="IPR036061">
    <property type="entry name" value="CheW-like_dom_sf"/>
</dbReference>